<evidence type="ECO:0000313" key="3">
    <source>
        <dbReference type="Proteomes" id="UP000067626"/>
    </source>
</evidence>
<keyword evidence="3" id="KW-1185">Reference proteome</keyword>
<evidence type="ECO:0000256" key="1">
    <source>
        <dbReference type="SAM" id="MobiDB-lite"/>
    </source>
</evidence>
<dbReference type="RefSeq" id="WP_050429360.1">
    <property type="nucleotide sequence ID" value="NZ_CP012159.1"/>
</dbReference>
<gene>
    <name evidence="2" type="ORF">CMC5_010380</name>
</gene>
<dbReference type="PATRIC" id="fig|52.7.peg.1113"/>
<accession>A0A0K1E893</accession>
<dbReference type="STRING" id="52.CMC5_010380"/>
<evidence type="ECO:0008006" key="4">
    <source>
        <dbReference type="Google" id="ProtNLM"/>
    </source>
</evidence>
<proteinExistence type="predicted"/>
<dbReference type="Pfam" id="PF13646">
    <property type="entry name" value="HEAT_2"/>
    <property type="match status" value="1"/>
</dbReference>
<dbReference type="InterPro" id="IPR011989">
    <property type="entry name" value="ARM-like"/>
</dbReference>
<name>A0A0K1E893_CHOCO</name>
<dbReference type="Gene3D" id="1.25.10.10">
    <property type="entry name" value="Leucine-rich Repeat Variant"/>
    <property type="match status" value="1"/>
</dbReference>
<dbReference type="EMBL" id="CP012159">
    <property type="protein sequence ID" value="AKT36917.1"/>
    <property type="molecule type" value="Genomic_DNA"/>
</dbReference>
<feature type="region of interest" description="Disordered" evidence="1">
    <location>
        <begin position="302"/>
        <end position="343"/>
    </location>
</feature>
<organism evidence="2 3">
    <name type="scientific">Chondromyces crocatus</name>
    <dbReference type="NCBI Taxonomy" id="52"/>
    <lineage>
        <taxon>Bacteria</taxon>
        <taxon>Pseudomonadati</taxon>
        <taxon>Myxococcota</taxon>
        <taxon>Polyangia</taxon>
        <taxon>Polyangiales</taxon>
        <taxon>Polyangiaceae</taxon>
        <taxon>Chondromyces</taxon>
    </lineage>
</organism>
<dbReference type="InterPro" id="IPR011959">
    <property type="entry name" value="CHP02270"/>
</dbReference>
<feature type="compositionally biased region" description="Acidic residues" evidence="1">
    <location>
        <begin position="321"/>
        <end position="334"/>
    </location>
</feature>
<sequence length="418" mass="45313">MLRSIEEEVCEEHARQATFLWLLRDAAVRDVAYDLTDLAELDDRLEAHLDGLRLAGELGWEACAALLDEPEGGEIFAAALLAVERWDLRGVARVLDLGAGAPDLARGFASALGWTPVARVQRLLPGLLAGRCPPALHWLGISACAAHRLDPGPPLGYALLSDQPTLRARALRLAGELGRVNLLPEILQAFTAESEVVRFWAVWSAALLGEPSAAQPLWRFATQGGRHAERAVDLAMRRMDPAVATTWLYSLANTSPDIRVVLSAAGALGDPVMIPWLLERTAHPATARLAGGAITRITGVDLTEEKLDRKPPEGAQSGPSDDPDDEDVSLDPEESLPWPDPAALTGWWRTRATDFKRGTRYLLGHPMAPEHLERVLRDGAQPARAAAAMELSLRDRGRPLFEVRAPGLVQARALAAAR</sequence>
<dbReference type="KEGG" id="ccro:CMC5_010380"/>
<protein>
    <recommendedName>
        <fullName evidence="4">TIGR02270 family protein</fullName>
    </recommendedName>
</protein>
<dbReference type="InterPro" id="IPR016024">
    <property type="entry name" value="ARM-type_fold"/>
</dbReference>
<feature type="compositionally biased region" description="Basic and acidic residues" evidence="1">
    <location>
        <begin position="303"/>
        <end position="312"/>
    </location>
</feature>
<evidence type="ECO:0000313" key="2">
    <source>
        <dbReference type="EMBL" id="AKT36917.1"/>
    </source>
</evidence>
<dbReference type="OrthoDB" id="8089803at2"/>
<reference evidence="2 3" key="1">
    <citation type="submission" date="2015-07" db="EMBL/GenBank/DDBJ databases">
        <title>Genome analysis of myxobacterium Chondromyces crocatus Cm c5 reveals a high potential for natural compound synthesis and the genetic basis for the loss of fruiting body formation.</title>
        <authorList>
            <person name="Zaburannyi N."/>
            <person name="Bunk B."/>
            <person name="Maier J."/>
            <person name="Overmann J."/>
            <person name="Mueller R."/>
        </authorList>
    </citation>
    <scope>NUCLEOTIDE SEQUENCE [LARGE SCALE GENOMIC DNA]</scope>
    <source>
        <strain evidence="2 3">Cm c5</strain>
    </source>
</reference>
<dbReference type="AlphaFoldDB" id="A0A0K1E893"/>
<dbReference type="Proteomes" id="UP000067626">
    <property type="component" value="Chromosome"/>
</dbReference>
<dbReference type="SUPFAM" id="SSF48371">
    <property type="entry name" value="ARM repeat"/>
    <property type="match status" value="1"/>
</dbReference>
<dbReference type="NCBIfam" id="TIGR02270">
    <property type="entry name" value="TIGR02270 family protein"/>
    <property type="match status" value="1"/>
</dbReference>